<protein>
    <submittedName>
        <fullName evidence="2">Uncharacterized protein</fullName>
    </submittedName>
</protein>
<proteinExistence type="predicted"/>
<feature type="region of interest" description="Disordered" evidence="1">
    <location>
        <begin position="75"/>
        <end position="123"/>
    </location>
</feature>
<feature type="compositionally biased region" description="Basic residues" evidence="1">
    <location>
        <begin position="93"/>
        <end position="102"/>
    </location>
</feature>
<gene>
    <name evidence="2" type="ORF">ASPZODRAFT_136396</name>
</gene>
<evidence type="ECO:0000256" key="1">
    <source>
        <dbReference type="SAM" id="MobiDB-lite"/>
    </source>
</evidence>
<sequence>MSYSVSFVSTPRPQRPSTLANKTSLHLRLTVLSSEKLDHESSAREPNLRRCLGHASIHEKSMQMVQQDIMHHLRSMAMGDGDDDADEIDREKRAHRLHRRRSSSPTKRSPSPPPVISVEGEKTSLLDRGRQYVESLFSRRSSTNTNPLWSRSRVVTC</sequence>
<dbReference type="EMBL" id="KV878353">
    <property type="protein sequence ID" value="OJJ43200.1"/>
    <property type="molecule type" value="Genomic_DNA"/>
</dbReference>
<keyword evidence="3" id="KW-1185">Reference proteome</keyword>
<dbReference type="OrthoDB" id="4506354at2759"/>
<organism evidence="2 3">
    <name type="scientific">Penicilliopsis zonata CBS 506.65</name>
    <dbReference type="NCBI Taxonomy" id="1073090"/>
    <lineage>
        <taxon>Eukaryota</taxon>
        <taxon>Fungi</taxon>
        <taxon>Dikarya</taxon>
        <taxon>Ascomycota</taxon>
        <taxon>Pezizomycotina</taxon>
        <taxon>Eurotiomycetes</taxon>
        <taxon>Eurotiomycetidae</taxon>
        <taxon>Eurotiales</taxon>
        <taxon>Aspergillaceae</taxon>
        <taxon>Penicilliopsis</taxon>
    </lineage>
</organism>
<name>A0A1L9S7R7_9EURO</name>
<reference evidence="3" key="1">
    <citation type="journal article" date="2017" name="Genome Biol.">
        <title>Comparative genomics reveals high biological diversity and specific adaptations in the industrially and medically important fungal genus Aspergillus.</title>
        <authorList>
            <person name="de Vries R.P."/>
            <person name="Riley R."/>
            <person name="Wiebenga A."/>
            <person name="Aguilar-Osorio G."/>
            <person name="Amillis S."/>
            <person name="Uchima C.A."/>
            <person name="Anderluh G."/>
            <person name="Asadollahi M."/>
            <person name="Askin M."/>
            <person name="Barry K."/>
            <person name="Battaglia E."/>
            <person name="Bayram O."/>
            <person name="Benocci T."/>
            <person name="Braus-Stromeyer S.A."/>
            <person name="Caldana C."/>
            <person name="Canovas D."/>
            <person name="Cerqueira G.C."/>
            <person name="Chen F."/>
            <person name="Chen W."/>
            <person name="Choi C."/>
            <person name="Clum A."/>
            <person name="Dos Santos R.A."/>
            <person name="Damasio A.R."/>
            <person name="Diallinas G."/>
            <person name="Emri T."/>
            <person name="Fekete E."/>
            <person name="Flipphi M."/>
            <person name="Freyberg S."/>
            <person name="Gallo A."/>
            <person name="Gournas C."/>
            <person name="Habgood R."/>
            <person name="Hainaut M."/>
            <person name="Harispe M.L."/>
            <person name="Henrissat B."/>
            <person name="Hilden K.S."/>
            <person name="Hope R."/>
            <person name="Hossain A."/>
            <person name="Karabika E."/>
            <person name="Karaffa L."/>
            <person name="Karanyi Z."/>
            <person name="Krasevec N."/>
            <person name="Kuo A."/>
            <person name="Kusch H."/>
            <person name="LaButti K."/>
            <person name="Lagendijk E.L."/>
            <person name="Lapidus A."/>
            <person name="Levasseur A."/>
            <person name="Lindquist E."/>
            <person name="Lipzen A."/>
            <person name="Logrieco A.F."/>
            <person name="MacCabe A."/>
            <person name="Maekelae M.R."/>
            <person name="Malavazi I."/>
            <person name="Melin P."/>
            <person name="Meyer V."/>
            <person name="Mielnichuk N."/>
            <person name="Miskei M."/>
            <person name="Molnar A.P."/>
            <person name="Mule G."/>
            <person name="Ngan C.Y."/>
            <person name="Orejas M."/>
            <person name="Orosz E."/>
            <person name="Ouedraogo J.P."/>
            <person name="Overkamp K.M."/>
            <person name="Park H.-S."/>
            <person name="Perrone G."/>
            <person name="Piumi F."/>
            <person name="Punt P.J."/>
            <person name="Ram A.F."/>
            <person name="Ramon A."/>
            <person name="Rauscher S."/>
            <person name="Record E."/>
            <person name="Riano-Pachon D.M."/>
            <person name="Robert V."/>
            <person name="Roehrig J."/>
            <person name="Ruller R."/>
            <person name="Salamov A."/>
            <person name="Salih N.S."/>
            <person name="Samson R.A."/>
            <person name="Sandor E."/>
            <person name="Sanguinetti M."/>
            <person name="Schuetze T."/>
            <person name="Sepcic K."/>
            <person name="Shelest E."/>
            <person name="Sherlock G."/>
            <person name="Sophianopoulou V."/>
            <person name="Squina F.M."/>
            <person name="Sun H."/>
            <person name="Susca A."/>
            <person name="Todd R.B."/>
            <person name="Tsang A."/>
            <person name="Unkles S.E."/>
            <person name="van de Wiele N."/>
            <person name="van Rossen-Uffink D."/>
            <person name="Oliveira J.V."/>
            <person name="Vesth T.C."/>
            <person name="Visser J."/>
            <person name="Yu J.-H."/>
            <person name="Zhou M."/>
            <person name="Andersen M.R."/>
            <person name="Archer D.B."/>
            <person name="Baker S.E."/>
            <person name="Benoit I."/>
            <person name="Brakhage A.A."/>
            <person name="Braus G.H."/>
            <person name="Fischer R."/>
            <person name="Frisvad J.C."/>
            <person name="Goldman G.H."/>
            <person name="Houbraken J."/>
            <person name="Oakley B."/>
            <person name="Pocsi I."/>
            <person name="Scazzocchio C."/>
            <person name="Seiboth B."/>
            <person name="vanKuyk P.A."/>
            <person name="Wortman J."/>
            <person name="Dyer P.S."/>
            <person name="Grigoriev I.V."/>
        </authorList>
    </citation>
    <scope>NUCLEOTIDE SEQUENCE [LARGE SCALE GENOMIC DNA]</scope>
    <source>
        <strain evidence="3">CBS 506.65</strain>
    </source>
</reference>
<dbReference type="Proteomes" id="UP000184188">
    <property type="component" value="Unassembled WGS sequence"/>
</dbReference>
<evidence type="ECO:0000313" key="2">
    <source>
        <dbReference type="EMBL" id="OJJ43200.1"/>
    </source>
</evidence>
<dbReference type="AlphaFoldDB" id="A0A1L9S7R7"/>
<dbReference type="VEuPathDB" id="FungiDB:ASPZODRAFT_136396"/>
<evidence type="ECO:0000313" key="3">
    <source>
        <dbReference type="Proteomes" id="UP000184188"/>
    </source>
</evidence>
<dbReference type="RefSeq" id="XP_022577710.1">
    <property type="nucleotide sequence ID" value="XM_022724056.1"/>
</dbReference>
<accession>A0A1L9S7R7</accession>
<dbReference type="GeneID" id="34610521"/>